<dbReference type="EMBL" id="JBEZUR010000009">
    <property type="protein sequence ID" value="MEU3554317.1"/>
    <property type="molecule type" value="Genomic_DNA"/>
</dbReference>
<evidence type="ECO:0000256" key="1">
    <source>
        <dbReference type="ARBA" id="ARBA00022801"/>
    </source>
</evidence>
<dbReference type="Pfam" id="PF07228">
    <property type="entry name" value="SpoIIE"/>
    <property type="match status" value="1"/>
</dbReference>
<sequence length="159" mass="17445">MGHDVSAGITANVAVAACRNARRQGASLTEASQTVERALLEQFGTQRHVTGILAELNIRTGGLSWVNRGHHLPLLVRDRRVSATLTCRSRRGPRRRGKRVRQGPLHRLRPSPPLGPLHPPRDPAPPHACRAEHNAGRLKDDATVLLVEWRGGHHDALTP</sequence>
<feature type="compositionally biased region" description="Basic residues" evidence="2">
    <location>
        <begin position="89"/>
        <end position="109"/>
    </location>
</feature>
<protein>
    <submittedName>
        <fullName evidence="4">SpoIIE family protein phosphatase</fullName>
    </submittedName>
</protein>
<dbReference type="InterPro" id="IPR036457">
    <property type="entry name" value="PPM-type-like_dom_sf"/>
</dbReference>
<evidence type="ECO:0000256" key="2">
    <source>
        <dbReference type="SAM" id="MobiDB-lite"/>
    </source>
</evidence>
<feature type="domain" description="PPM-type phosphatase" evidence="3">
    <location>
        <begin position="1"/>
        <end position="83"/>
    </location>
</feature>
<dbReference type="InterPro" id="IPR001932">
    <property type="entry name" value="PPM-type_phosphatase-like_dom"/>
</dbReference>
<name>A0ABV2YF09_9ACTN</name>
<gene>
    <name evidence="4" type="ORF">AB0E65_08850</name>
</gene>
<feature type="compositionally biased region" description="Pro residues" evidence="2">
    <location>
        <begin position="110"/>
        <end position="126"/>
    </location>
</feature>
<comment type="caution">
    <text evidence="4">The sequence shown here is derived from an EMBL/GenBank/DDBJ whole genome shotgun (WGS) entry which is preliminary data.</text>
</comment>
<keyword evidence="1" id="KW-0378">Hydrolase</keyword>
<dbReference type="Gene3D" id="3.60.40.10">
    <property type="entry name" value="PPM-type phosphatase domain"/>
    <property type="match status" value="1"/>
</dbReference>
<evidence type="ECO:0000313" key="5">
    <source>
        <dbReference type="Proteomes" id="UP001550850"/>
    </source>
</evidence>
<dbReference type="PANTHER" id="PTHR43156">
    <property type="entry name" value="STAGE II SPORULATION PROTEIN E-RELATED"/>
    <property type="match status" value="1"/>
</dbReference>
<dbReference type="RefSeq" id="WP_245967707.1">
    <property type="nucleotide sequence ID" value="NZ_BEVZ01000006.1"/>
</dbReference>
<dbReference type="PANTHER" id="PTHR43156:SF2">
    <property type="entry name" value="STAGE II SPORULATION PROTEIN E"/>
    <property type="match status" value="1"/>
</dbReference>
<evidence type="ECO:0000259" key="3">
    <source>
        <dbReference type="Pfam" id="PF07228"/>
    </source>
</evidence>
<evidence type="ECO:0000313" key="4">
    <source>
        <dbReference type="EMBL" id="MEU3554317.1"/>
    </source>
</evidence>
<dbReference type="Proteomes" id="UP001550850">
    <property type="component" value="Unassembled WGS sequence"/>
</dbReference>
<reference evidence="4 5" key="1">
    <citation type="submission" date="2024-06" db="EMBL/GenBank/DDBJ databases">
        <title>The Natural Products Discovery Center: Release of the First 8490 Sequenced Strains for Exploring Actinobacteria Biosynthetic Diversity.</title>
        <authorList>
            <person name="Kalkreuter E."/>
            <person name="Kautsar S.A."/>
            <person name="Yang D."/>
            <person name="Bader C.D."/>
            <person name="Teijaro C.N."/>
            <person name="Fluegel L."/>
            <person name="Davis C.M."/>
            <person name="Simpson J.R."/>
            <person name="Lauterbach L."/>
            <person name="Steele A.D."/>
            <person name="Gui C."/>
            <person name="Meng S."/>
            <person name="Li G."/>
            <person name="Viehrig K."/>
            <person name="Ye F."/>
            <person name="Su P."/>
            <person name="Kiefer A.F."/>
            <person name="Nichols A."/>
            <person name="Cepeda A.J."/>
            <person name="Yan W."/>
            <person name="Fan B."/>
            <person name="Jiang Y."/>
            <person name="Adhikari A."/>
            <person name="Zheng C.-J."/>
            <person name="Schuster L."/>
            <person name="Cowan T.M."/>
            <person name="Smanski M.J."/>
            <person name="Chevrette M.G."/>
            <person name="De Carvalho L.P.S."/>
            <person name="Shen B."/>
        </authorList>
    </citation>
    <scope>NUCLEOTIDE SEQUENCE [LARGE SCALE GENOMIC DNA]</scope>
    <source>
        <strain evidence="4 5">NPDC038104</strain>
    </source>
</reference>
<dbReference type="InterPro" id="IPR052016">
    <property type="entry name" value="Bact_Sigma-Reg"/>
</dbReference>
<accession>A0ABV2YF09</accession>
<proteinExistence type="predicted"/>
<keyword evidence="5" id="KW-1185">Reference proteome</keyword>
<organism evidence="4 5">
    <name type="scientific">Streptomyces fragilis</name>
    <dbReference type="NCBI Taxonomy" id="67301"/>
    <lineage>
        <taxon>Bacteria</taxon>
        <taxon>Bacillati</taxon>
        <taxon>Actinomycetota</taxon>
        <taxon>Actinomycetes</taxon>
        <taxon>Kitasatosporales</taxon>
        <taxon>Streptomycetaceae</taxon>
        <taxon>Streptomyces</taxon>
    </lineage>
</organism>
<feature type="region of interest" description="Disordered" evidence="2">
    <location>
        <begin position="89"/>
        <end position="129"/>
    </location>
</feature>